<name>A0ABP6T4T2_9ACTN</name>
<dbReference type="EMBL" id="BAAAYN010000041">
    <property type="protein sequence ID" value="GAA3393225.1"/>
    <property type="molecule type" value="Genomic_DNA"/>
</dbReference>
<keyword evidence="2" id="KW-1185">Reference proteome</keyword>
<organism evidence="1 2">
    <name type="scientific">Cryptosporangium minutisporangium</name>
    <dbReference type="NCBI Taxonomy" id="113569"/>
    <lineage>
        <taxon>Bacteria</taxon>
        <taxon>Bacillati</taxon>
        <taxon>Actinomycetota</taxon>
        <taxon>Actinomycetes</taxon>
        <taxon>Cryptosporangiales</taxon>
        <taxon>Cryptosporangiaceae</taxon>
        <taxon>Cryptosporangium</taxon>
    </lineage>
</organism>
<sequence>MAAATSVTLPDVEATLGEEITEPGPGPLGRRIRIGAALAVLALLVAGTLLGQDDDFPFAPFRMYSTTDRLDAPVRSLRVEAVTVDGERIVLKDSDTGLRRAEFEGQQQRLKNDPALLDAVAVAYHRRHPDRPQLARIDVVVRFIELRDGRPTGEWRDTTTVRREIP</sequence>
<reference evidence="2" key="1">
    <citation type="journal article" date="2019" name="Int. J. Syst. Evol. Microbiol.">
        <title>The Global Catalogue of Microorganisms (GCM) 10K type strain sequencing project: providing services to taxonomists for standard genome sequencing and annotation.</title>
        <authorList>
            <consortium name="The Broad Institute Genomics Platform"/>
            <consortium name="The Broad Institute Genome Sequencing Center for Infectious Disease"/>
            <person name="Wu L."/>
            <person name="Ma J."/>
        </authorList>
    </citation>
    <scope>NUCLEOTIDE SEQUENCE [LARGE SCALE GENOMIC DNA]</scope>
    <source>
        <strain evidence="2">JCM 9458</strain>
    </source>
</reference>
<evidence type="ECO:0000313" key="2">
    <source>
        <dbReference type="Proteomes" id="UP001501676"/>
    </source>
</evidence>
<dbReference type="Proteomes" id="UP001501676">
    <property type="component" value="Unassembled WGS sequence"/>
</dbReference>
<gene>
    <name evidence="1" type="ORF">GCM10020369_57950</name>
</gene>
<protein>
    <submittedName>
        <fullName evidence="1">Uncharacterized protein</fullName>
    </submittedName>
</protein>
<proteinExistence type="predicted"/>
<accession>A0ABP6T4T2</accession>
<comment type="caution">
    <text evidence="1">The sequence shown here is derived from an EMBL/GenBank/DDBJ whole genome shotgun (WGS) entry which is preliminary data.</text>
</comment>
<evidence type="ECO:0000313" key="1">
    <source>
        <dbReference type="EMBL" id="GAA3393225.1"/>
    </source>
</evidence>